<dbReference type="Proteomes" id="UP000475862">
    <property type="component" value="Unassembled WGS sequence"/>
</dbReference>
<feature type="compositionally biased region" description="Basic and acidic residues" evidence="1">
    <location>
        <begin position="247"/>
        <end position="259"/>
    </location>
</feature>
<reference evidence="3 4" key="1">
    <citation type="submission" date="2019-08" db="EMBL/GenBank/DDBJ databases">
        <title>The genome of the soybean aphid Biotype 1, its phylome, world population structure and adaptation to the North American continent.</title>
        <authorList>
            <person name="Giordano R."/>
            <person name="Donthu R.K."/>
            <person name="Hernandez A.G."/>
            <person name="Wright C.L."/>
            <person name="Zimin A.V."/>
        </authorList>
    </citation>
    <scope>NUCLEOTIDE SEQUENCE [LARGE SCALE GENOMIC DNA]</scope>
    <source>
        <tissue evidence="3">Whole aphids</tissue>
    </source>
</reference>
<evidence type="ECO:0000313" key="4">
    <source>
        <dbReference type="Proteomes" id="UP000475862"/>
    </source>
</evidence>
<dbReference type="AlphaFoldDB" id="A0A6G0TH71"/>
<keyword evidence="2" id="KW-0472">Membrane</keyword>
<comment type="caution">
    <text evidence="3">The sequence shown here is derived from an EMBL/GenBank/DDBJ whole genome shotgun (WGS) entry which is preliminary data.</text>
</comment>
<keyword evidence="2" id="KW-0812">Transmembrane</keyword>
<name>A0A6G0TH71_APHGL</name>
<sequence length="288" mass="31677">MYNYFLSSGRGRSFLFNAFITDSLNKKITIKKYINCAINNDELRKILKCVWEISILLYVIALLWVKSFTIYCLPIVIYKIGTCRLRSLCDHFMFVCNDRRAENNTTNVNVISENGDNTTLSLSSAAVSITGPLMKPEDEQAKEVSADSEILPTIKRPYGSIPNISAPITNGGDTAAIEAPAAVAIQQVSAKPLEHCPGSIELANYVGPEMRYYVGLVNAEVMVPPAAAGEVESRSQSVSSDPPVSAAEHDGSGESDAKMNRGFVGRPSRLWCVSYTTFSRLLYGKRER</sequence>
<keyword evidence="4" id="KW-1185">Reference proteome</keyword>
<feature type="transmembrane region" description="Helical" evidence="2">
    <location>
        <begin position="55"/>
        <end position="78"/>
    </location>
</feature>
<proteinExistence type="predicted"/>
<gene>
    <name evidence="3" type="ORF">AGLY_009851</name>
</gene>
<evidence type="ECO:0000256" key="2">
    <source>
        <dbReference type="SAM" id="Phobius"/>
    </source>
</evidence>
<evidence type="ECO:0000313" key="3">
    <source>
        <dbReference type="EMBL" id="KAE9532770.1"/>
    </source>
</evidence>
<accession>A0A6G0TH71</accession>
<dbReference type="EMBL" id="VYZN01000038">
    <property type="protein sequence ID" value="KAE9532770.1"/>
    <property type="molecule type" value="Genomic_DNA"/>
</dbReference>
<organism evidence="3 4">
    <name type="scientific">Aphis glycines</name>
    <name type="common">Soybean aphid</name>
    <dbReference type="NCBI Taxonomy" id="307491"/>
    <lineage>
        <taxon>Eukaryota</taxon>
        <taxon>Metazoa</taxon>
        <taxon>Ecdysozoa</taxon>
        <taxon>Arthropoda</taxon>
        <taxon>Hexapoda</taxon>
        <taxon>Insecta</taxon>
        <taxon>Pterygota</taxon>
        <taxon>Neoptera</taxon>
        <taxon>Paraneoptera</taxon>
        <taxon>Hemiptera</taxon>
        <taxon>Sternorrhyncha</taxon>
        <taxon>Aphidomorpha</taxon>
        <taxon>Aphidoidea</taxon>
        <taxon>Aphididae</taxon>
        <taxon>Aphidini</taxon>
        <taxon>Aphis</taxon>
        <taxon>Aphis</taxon>
    </lineage>
</organism>
<feature type="region of interest" description="Disordered" evidence="1">
    <location>
        <begin position="232"/>
        <end position="261"/>
    </location>
</feature>
<evidence type="ECO:0000256" key="1">
    <source>
        <dbReference type="SAM" id="MobiDB-lite"/>
    </source>
</evidence>
<keyword evidence="2" id="KW-1133">Transmembrane helix</keyword>
<protein>
    <submittedName>
        <fullName evidence="3">Uncharacterized protein</fullName>
    </submittedName>
</protein>